<gene>
    <name evidence="3" type="ORF">C8P66_101200</name>
</gene>
<keyword evidence="4" id="KW-1185">Reference proteome</keyword>
<dbReference type="Gene3D" id="3.40.50.2300">
    <property type="match status" value="1"/>
</dbReference>
<evidence type="ECO:0000313" key="4">
    <source>
        <dbReference type="Proteomes" id="UP000249688"/>
    </source>
</evidence>
<reference evidence="3 4" key="1">
    <citation type="submission" date="2018-06" db="EMBL/GenBank/DDBJ databases">
        <title>Genomic Encyclopedia of Archaeal and Bacterial Type Strains, Phase II (KMG-II): from individual species to whole genera.</title>
        <authorList>
            <person name="Goeker M."/>
        </authorList>
    </citation>
    <scope>NUCLEOTIDE SEQUENCE [LARGE SCALE GENOMIC DNA]</scope>
    <source>
        <strain evidence="3 4">DSM 24525</strain>
    </source>
</reference>
<dbReference type="EMBL" id="QKYU01000001">
    <property type="protein sequence ID" value="PZW50984.1"/>
    <property type="molecule type" value="Genomic_DNA"/>
</dbReference>
<sequence length="112" mass="12335">MAVAEHCRSLGMEVEECYDSTDALLRVLQDPEIAALLTDVRMPRMSGTELATRALRARPGLLVVFLTGYADPGDEGHFGSWPVLRKPFAFKEIQEALGRAADVRGMKTRGDD</sequence>
<evidence type="ECO:0000313" key="3">
    <source>
        <dbReference type="EMBL" id="PZW50984.1"/>
    </source>
</evidence>
<feature type="modified residue" description="4-aspartylphosphate" evidence="1">
    <location>
        <position position="39"/>
    </location>
</feature>
<feature type="domain" description="Response regulatory" evidence="2">
    <location>
        <begin position="1"/>
        <end position="101"/>
    </location>
</feature>
<organism evidence="3 4">
    <name type="scientific">Humitalea rosea</name>
    <dbReference type="NCBI Taxonomy" id="990373"/>
    <lineage>
        <taxon>Bacteria</taxon>
        <taxon>Pseudomonadati</taxon>
        <taxon>Pseudomonadota</taxon>
        <taxon>Alphaproteobacteria</taxon>
        <taxon>Acetobacterales</taxon>
        <taxon>Roseomonadaceae</taxon>
        <taxon>Humitalea</taxon>
    </lineage>
</organism>
<dbReference type="SUPFAM" id="SSF52172">
    <property type="entry name" value="CheY-like"/>
    <property type="match status" value="1"/>
</dbReference>
<dbReference type="AlphaFoldDB" id="A0A2W7ITZ8"/>
<evidence type="ECO:0000259" key="2">
    <source>
        <dbReference type="PROSITE" id="PS50110"/>
    </source>
</evidence>
<keyword evidence="1" id="KW-0597">Phosphoprotein</keyword>
<evidence type="ECO:0000256" key="1">
    <source>
        <dbReference type="PROSITE-ProRule" id="PRU00169"/>
    </source>
</evidence>
<dbReference type="GO" id="GO:0000160">
    <property type="term" value="P:phosphorelay signal transduction system"/>
    <property type="evidence" value="ECO:0007669"/>
    <property type="project" value="InterPro"/>
</dbReference>
<dbReference type="Proteomes" id="UP000249688">
    <property type="component" value="Unassembled WGS sequence"/>
</dbReference>
<dbReference type="PROSITE" id="PS50110">
    <property type="entry name" value="RESPONSE_REGULATORY"/>
    <property type="match status" value="1"/>
</dbReference>
<dbReference type="SMART" id="SM00448">
    <property type="entry name" value="REC"/>
    <property type="match status" value="1"/>
</dbReference>
<dbReference type="Pfam" id="PF00072">
    <property type="entry name" value="Response_reg"/>
    <property type="match status" value="1"/>
</dbReference>
<protein>
    <submittedName>
        <fullName evidence="3">Response regulator receiver domain-containing protein</fullName>
    </submittedName>
</protein>
<name>A0A2W7ITZ8_9PROT</name>
<dbReference type="InterPro" id="IPR011006">
    <property type="entry name" value="CheY-like_superfamily"/>
</dbReference>
<accession>A0A2W7ITZ8</accession>
<dbReference type="InterPro" id="IPR001789">
    <property type="entry name" value="Sig_transdc_resp-reg_receiver"/>
</dbReference>
<proteinExistence type="predicted"/>
<comment type="caution">
    <text evidence="3">The sequence shown here is derived from an EMBL/GenBank/DDBJ whole genome shotgun (WGS) entry which is preliminary data.</text>
</comment>